<dbReference type="InterPro" id="IPR050474">
    <property type="entry name" value="Hel308_SKI2-like"/>
</dbReference>
<accession>A0ABT2EWI8</accession>
<dbReference type="SMART" id="SM00487">
    <property type="entry name" value="DEXDc"/>
    <property type="match status" value="1"/>
</dbReference>
<evidence type="ECO:0000313" key="8">
    <source>
        <dbReference type="EMBL" id="MCS3922317.1"/>
    </source>
</evidence>
<name>A0ABT2EWI8_METVO</name>
<comment type="caution">
    <text evidence="8">The sequence shown here is derived from an EMBL/GenBank/DDBJ whole genome shotgun (WGS) entry which is preliminary data.</text>
</comment>
<dbReference type="PROSITE" id="PS51194">
    <property type="entry name" value="HELICASE_CTER"/>
    <property type="match status" value="1"/>
</dbReference>
<feature type="compositionally biased region" description="Basic and acidic residues" evidence="5">
    <location>
        <begin position="962"/>
        <end position="979"/>
    </location>
</feature>
<dbReference type="Gene3D" id="3.40.50.300">
    <property type="entry name" value="P-loop containing nucleotide triphosphate hydrolases"/>
    <property type="match status" value="2"/>
</dbReference>
<feature type="region of interest" description="Disordered" evidence="5">
    <location>
        <begin position="940"/>
        <end position="994"/>
    </location>
</feature>
<dbReference type="InterPro" id="IPR014001">
    <property type="entry name" value="Helicase_ATP-bd"/>
</dbReference>
<dbReference type="GO" id="GO:0016787">
    <property type="term" value="F:hydrolase activity"/>
    <property type="evidence" value="ECO:0007669"/>
    <property type="project" value="UniProtKB-KW"/>
</dbReference>
<evidence type="ECO:0000256" key="2">
    <source>
        <dbReference type="ARBA" id="ARBA00022801"/>
    </source>
</evidence>
<feature type="compositionally biased region" description="Low complexity" evidence="5">
    <location>
        <begin position="952"/>
        <end position="961"/>
    </location>
</feature>
<dbReference type="RefSeq" id="WP_259051717.1">
    <property type="nucleotide sequence ID" value="NZ_JANUCQ010000002.1"/>
</dbReference>
<feature type="domain" description="Helicase C-terminal" evidence="7">
    <location>
        <begin position="448"/>
        <end position="609"/>
    </location>
</feature>
<dbReference type="EC" id="3.6.1.-" evidence="8"/>
<dbReference type="PROSITE" id="PS51192">
    <property type="entry name" value="HELICASE_ATP_BIND_1"/>
    <property type="match status" value="1"/>
</dbReference>
<dbReference type="PANTHER" id="PTHR47961">
    <property type="entry name" value="DNA POLYMERASE THETA, PUTATIVE (AFU_ORTHOLOGUE AFUA_1G05260)-RELATED"/>
    <property type="match status" value="1"/>
</dbReference>
<proteinExistence type="predicted"/>
<evidence type="ECO:0000256" key="1">
    <source>
        <dbReference type="ARBA" id="ARBA00022741"/>
    </source>
</evidence>
<reference evidence="8" key="1">
    <citation type="submission" date="2022-08" db="EMBL/GenBank/DDBJ databases">
        <title>Genomic Encyclopedia of Type Strains, Phase V (KMG-V): Genome sequencing to study the core and pangenomes of soil and plant-associated prokaryotes.</title>
        <authorList>
            <person name="Whitman W."/>
        </authorList>
    </citation>
    <scope>NUCLEOTIDE SEQUENCE</scope>
    <source>
        <strain evidence="8">PS</strain>
    </source>
</reference>
<dbReference type="EMBL" id="JANUCQ010000002">
    <property type="protein sequence ID" value="MCS3922317.1"/>
    <property type="molecule type" value="Genomic_DNA"/>
</dbReference>
<organism evidence="8 9">
    <name type="scientific">Methanococcus voltae PS</name>
    <dbReference type="NCBI Taxonomy" id="523842"/>
    <lineage>
        <taxon>Archaea</taxon>
        <taxon>Methanobacteriati</taxon>
        <taxon>Methanobacteriota</taxon>
        <taxon>Methanomada group</taxon>
        <taxon>Methanococci</taxon>
        <taxon>Methanococcales</taxon>
        <taxon>Methanococcaceae</taxon>
        <taxon>Methanococcus</taxon>
    </lineage>
</organism>
<evidence type="ECO:0000259" key="7">
    <source>
        <dbReference type="PROSITE" id="PS51194"/>
    </source>
</evidence>
<dbReference type="InterPro" id="IPR001650">
    <property type="entry name" value="Helicase_C-like"/>
</dbReference>
<dbReference type="SMART" id="SM00490">
    <property type="entry name" value="HELICc"/>
    <property type="match status" value="1"/>
</dbReference>
<dbReference type="Pfam" id="PF19131">
    <property type="entry name" value="DUF5814"/>
    <property type="match status" value="1"/>
</dbReference>
<keyword evidence="9" id="KW-1185">Reference proteome</keyword>
<dbReference type="Pfam" id="PF00270">
    <property type="entry name" value="DEAD"/>
    <property type="match status" value="1"/>
</dbReference>
<feature type="region of interest" description="Disordered" evidence="5">
    <location>
        <begin position="733"/>
        <end position="755"/>
    </location>
</feature>
<feature type="compositionally biased region" description="Basic and acidic residues" evidence="5">
    <location>
        <begin position="940"/>
        <end position="950"/>
    </location>
</feature>
<dbReference type="Pfam" id="PF00271">
    <property type="entry name" value="Helicase_C"/>
    <property type="match status" value="1"/>
</dbReference>
<feature type="compositionally biased region" description="Low complexity" evidence="5">
    <location>
        <begin position="741"/>
        <end position="750"/>
    </location>
</feature>
<keyword evidence="1" id="KW-0547">Nucleotide-binding</keyword>
<feature type="domain" description="Helicase ATP-binding" evidence="6">
    <location>
        <begin position="251"/>
        <end position="429"/>
    </location>
</feature>
<dbReference type="SUPFAM" id="SSF52540">
    <property type="entry name" value="P-loop containing nucleoside triphosphate hydrolases"/>
    <property type="match status" value="1"/>
</dbReference>
<dbReference type="Proteomes" id="UP001140258">
    <property type="component" value="Unassembled WGS sequence"/>
</dbReference>
<sequence length="1015" mass="116371">MLIIRKPKKKKDEIQITDLKTKIIYYATLRPTKTKITLYKCKEQVESNITPLQPSKLMTVLRENKIYISNDNESIKFGQFLEENNLDYGIVTLCPFCLLNGRYNIIATIKELKKSNKLENELKPQKIKKEKKNTYKIYKTNEVCLECAINEIKHEININEEFIEKLLRRFKDADKVLSLFTTANPVKNPDLTRYDILTGNEEDKIDNFKIKDLEIPELMKKELKSRNIHELLPVQTLAVKAGLISKTKSKNDKNTNNNDLLITSATSSGKTLIGELAGIKNLENGKNETPARQKKFLFLVPLVALANQKYIEFEEKYSKLGYKVALRVGTGRLAENKNIKINSDPNSDIIVGTYEGIDYLIRSGKLKDVGTVIIDEVHTLNMEERGARLDGLISRLRTLFNAQIIYLSATIGNPEELSKQFGSNLVIYSGRPVPLERHLIFARNDYAKLNNIVDIVNIEFNSKSKYGYRGQSLIFTFSRKRAEYIANYLNTRGIKADYYHGGMEYGKRRAVENRFMTQKTKCIVTTAALAAGVDFPASAVVLESLAMGGDWLNASEFQQMCGRAGRKGMHDLGKVYTLVEVGKKYHAKMELSEDEIAFRLLGSEPQDVEVVYEEEQEFEQILATISSFEKYGKNIVNEFDERRINADDPKLKLKDKKNPKYEIDKVTMLGRNLNANYVLEQLDKFEMISLSDKKALKTTRYGNAVSLSFLYPQKAEEIKKLLKKCHNRNKDRIIESKGENGNENGNGNKKVAMDGDSENNRITRMEIYEEILDIAVRANPFESIYIPGNLKNRISKITNVNVPSKFTDAFEIVKENINKLKDSTKDDVINWLVEFDGCIEEDIAQEVSKKVIRYRMMGEVPSKITNTLYEVLKLQTYGGDVYSYLESTVNTLDAIERISKLHYPALSKYAIELKLKIENPFNKKIKGNTKYKSKIKIKIDPRNNGKDKNVSKNTAKFNKNNKNIDRNNDRNNDRNKLEEINNGNSDTEKLVNPHIKVKIKNRNKKNKSNRNNDKK</sequence>
<evidence type="ECO:0000256" key="3">
    <source>
        <dbReference type="ARBA" id="ARBA00022806"/>
    </source>
</evidence>
<keyword evidence="4" id="KW-0067">ATP-binding</keyword>
<evidence type="ECO:0000313" key="9">
    <source>
        <dbReference type="Proteomes" id="UP001140258"/>
    </source>
</evidence>
<dbReference type="InterPro" id="IPR043852">
    <property type="entry name" value="DUF5814"/>
</dbReference>
<gene>
    <name evidence="8" type="ORF">M2325_001002</name>
</gene>
<protein>
    <submittedName>
        <fullName evidence="8">Helicase</fullName>
        <ecNumber evidence="8">3.6.1.-</ecNumber>
    </submittedName>
</protein>
<evidence type="ECO:0000256" key="5">
    <source>
        <dbReference type="SAM" id="MobiDB-lite"/>
    </source>
</evidence>
<evidence type="ECO:0000259" key="6">
    <source>
        <dbReference type="PROSITE" id="PS51192"/>
    </source>
</evidence>
<dbReference type="GO" id="GO:0004386">
    <property type="term" value="F:helicase activity"/>
    <property type="evidence" value="ECO:0007669"/>
    <property type="project" value="UniProtKB-KW"/>
</dbReference>
<keyword evidence="2 8" id="KW-0378">Hydrolase</keyword>
<dbReference type="InterPro" id="IPR027417">
    <property type="entry name" value="P-loop_NTPase"/>
</dbReference>
<keyword evidence="3 8" id="KW-0347">Helicase</keyword>
<dbReference type="InterPro" id="IPR011545">
    <property type="entry name" value="DEAD/DEAH_box_helicase_dom"/>
</dbReference>
<dbReference type="PANTHER" id="PTHR47961:SF1">
    <property type="entry name" value="ATP-DEPENDENT HELICASE MJ1401-RELATED"/>
    <property type="match status" value="1"/>
</dbReference>
<evidence type="ECO:0000256" key="4">
    <source>
        <dbReference type="ARBA" id="ARBA00022840"/>
    </source>
</evidence>
<dbReference type="CDD" id="cd18795">
    <property type="entry name" value="SF2_C_Ski2"/>
    <property type="match status" value="1"/>
</dbReference>